<keyword evidence="9" id="KW-0418">Kinase</keyword>
<dbReference type="SUPFAM" id="SSF47384">
    <property type="entry name" value="Homodimeric domain of signal transducing histidine kinase"/>
    <property type="match status" value="1"/>
</dbReference>
<dbReference type="Pfam" id="PF00072">
    <property type="entry name" value="Response_reg"/>
    <property type="match status" value="1"/>
</dbReference>
<dbReference type="PROSITE" id="PS50112">
    <property type="entry name" value="PAS"/>
    <property type="match status" value="1"/>
</dbReference>
<dbReference type="InterPro" id="IPR035965">
    <property type="entry name" value="PAS-like_dom_sf"/>
</dbReference>
<evidence type="ECO:0000259" key="8">
    <source>
        <dbReference type="PROSITE" id="PS50113"/>
    </source>
</evidence>
<evidence type="ECO:0000256" key="3">
    <source>
        <dbReference type="ARBA" id="ARBA00022553"/>
    </source>
</evidence>
<organism evidence="9 10">
    <name type="scientific">Pelodictyon phaeoclathratiforme (strain DSM 5477 / BU-1)</name>
    <dbReference type="NCBI Taxonomy" id="324925"/>
    <lineage>
        <taxon>Bacteria</taxon>
        <taxon>Pseudomonadati</taxon>
        <taxon>Chlorobiota</taxon>
        <taxon>Chlorobiia</taxon>
        <taxon>Chlorobiales</taxon>
        <taxon>Chlorobiaceae</taxon>
        <taxon>Chlorobium/Pelodictyon group</taxon>
        <taxon>Pelodictyon</taxon>
    </lineage>
</organism>
<dbReference type="Pfam" id="PF02518">
    <property type="entry name" value="HATPase_c"/>
    <property type="match status" value="1"/>
</dbReference>
<keyword evidence="9" id="KW-0808">Transferase</keyword>
<feature type="domain" description="Histidine kinase" evidence="5">
    <location>
        <begin position="293"/>
        <end position="512"/>
    </location>
</feature>
<sequence length="650" mass="72251">MAPLDDKEKLLDSPEVLQAYCKQLEAELRKERSHLGSLFEAMPDMACIASTDGYFKRLSTSWEEVLGYSQSELLSISYMELIHPDDRESTLREVEQQLAGSKTAHFVNRYRAKDGSYRWLEWNTSPADDGTLFAVARDITARRDEERQLLLWADAFRYCVHGLAVGDPATNTITACNPAFAALHGMEAEEVANRGILDFYPAEVHPFVLSCIAQLQEAAMVSFETERCRKDGLCFPVQMDVVCVKDAAGVPIYTIASVQDIRERKRSLEERCRLETQLQQAQKLESIGRLAGGVAHDLNNLLTPILGYAEMLEMELAGNAGQQEEVRAIQRASTSARKLIWQLLAFSRTQTLELGEVELNAMLKEFGEMLRQSVGSGVRVEFELAPSLLPLHANAGQLEQVLVNLALNARDAMPSGGRLCFRTSFEKLSEERDGLPPGRYAVLEVADTGCGIRPEDMPRIFEPFFTTKGPGKGTGLGLSTVYGIVRQHRGNIVVSCPEGDGCSFRVLLPLLDEETAVQKAVEAAPAVLQQKVLVVDDNDLLRKFTVQALNMKGYEVADAPGGEEALRLVTKGLLKPDLVITDVIMPGMNGWEFSEQLLRLLPQVKVIYMTGYASDVIELYGIPENGRELLYKPFTIQVLMEKVQSVLQRK</sequence>
<dbReference type="eggNOG" id="COG4191">
    <property type="taxonomic scope" value="Bacteria"/>
</dbReference>
<protein>
    <recommendedName>
        <fullName evidence="2">histidine kinase</fullName>
        <ecNumber evidence="2">2.7.13.3</ecNumber>
    </recommendedName>
</protein>
<dbReference type="Gene3D" id="3.30.565.10">
    <property type="entry name" value="Histidine kinase-like ATPase, C-terminal domain"/>
    <property type="match status" value="1"/>
</dbReference>
<dbReference type="SUPFAM" id="SSF55785">
    <property type="entry name" value="PYP-like sensor domain (PAS domain)"/>
    <property type="match status" value="2"/>
</dbReference>
<dbReference type="CDD" id="cd00156">
    <property type="entry name" value="REC"/>
    <property type="match status" value="1"/>
</dbReference>
<dbReference type="SMART" id="SM00086">
    <property type="entry name" value="PAC"/>
    <property type="match status" value="2"/>
</dbReference>
<feature type="domain" description="Response regulatory" evidence="6">
    <location>
        <begin position="531"/>
        <end position="647"/>
    </location>
</feature>
<reference evidence="9 10" key="1">
    <citation type="submission" date="2008-06" db="EMBL/GenBank/DDBJ databases">
        <title>Complete sequence of Pelodictyon phaeoclathratiforme BU-1.</title>
        <authorList>
            <consortium name="US DOE Joint Genome Institute"/>
            <person name="Lucas S."/>
            <person name="Copeland A."/>
            <person name="Lapidus A."/>
            <person name="Glavina del Rio T."/>
            <person name="Dalin E."/>
            <person name="Tice H."/>
            <person name="Bruce D."/>
            <person name="Goodwin L."/>
            <person name="Pitluck S."/>
            <person name="Schmutz J."/>
            <person name="Larimer F."/>
            <person name="Land M."/>
            <person name="Hauser L."/>
            <person name="Kyrpides N."/>
            <person name="Mikhailova N."/>
            <person name="Liu Z."/>
            <person name="Li T."/>
            <person name="Zhao F."/>
            <person name="Overmann J."/>
            <person name="Bryant D.A."/>
            <person name="Richardson P."/>
        </authorList>
    </citation>
    <scope>NUCLEOTIDE SEQUENCE [LARGE SCALE GENOMIC DNA]</scope>
    <source>
        <strain evidence="10">DSM 5477 / BU-1</strain>
    </source>
</reference>
<dbReference type="SUPFAM" id="SSF52172">
    <property type="entry name" value="CheY-like"/>
    <property type="match status" value="1"/>
</dbReference>
<dbReference type="InterPro" id="IPR001610">
    <property type="entry name" value="PAC"/>
</dbReference>
<gene>
    <name evidence="9" type="ordered locus">Ppha_1985</name>
</gene>
<keyword evidence="3 4" id="KW-0597">Phosphoprotein</keyword>
<dbReference type="Proteomes" id="UP000002724">
    <property type="component" value="Chromosome"/>
</dbReference>
<dbReference type="SMART" id="SM00388">
    <property type="entry name" value="HisKA"/>
    <property type="match status" value="1"/>
</dbReference>
<evidence type="ECO:0000259" key="6">
    <source>
        <dbReference type="PROSITE" id="PS50110"/>
    </source>
</evidence>
<dbReference type="CDD" id="cd00130">
    <property type="entry name" value="PAS"/>
    <property type="match status" value="2"/>
</dbReference>
<dbReference type="EC" id="2.7.13.3" evidence="2"/>
<dbReference type="eggNOG" id="COG2202">
    <property type="taxonomic scope" value="Bacteria"/>
</dbReference>
<dbReference type="SMART" id="SM00387">
    <property type="entry name" value="HATPase_c"/>
    <property type="match status" value="1"/>
</dbReference>
<dbReference type="SMART" id="SM00091">
    <property type="entry name" value="PAS"/>
    <property type="match status" value="2"/>
</dbReference>
<dbReference type="Pfam" id="PF00512">
    <property type="entry name" value="HisKA"/>
    <property type="match status" value="1"/>
</dbReference>
<dbReference type="EMBL" id="CP001110">
    <property type="protein sequence ID" value="ACF44197.1"/>
    <property type="molecule type" value="Genomic_DNA"/>
</dbReference>
<dbReference type="PROSITE" id="PS50110">
    <property type="entry name" value="RESPONSE_REGULATORY"/>
    <property type="match status" value="1"/>
</dbReference>
<feature type="domain" description="PAC" evidence="8">
    <location>
        <begin position="221"/>
        <end position="273"/>
    </location>
</feature>
<dbReference type="KEGG" id="pph:Ppha_1985"/>
<evidence type="ECO:0000259" key="7">
    <source>
        <dbReference type="PROSITE" id="PS50112"/>
    </source>
</evidence>
<keyword evidence="10" id="KW-1185">Reference proteome</keyword>
<dbReference type="PRINTS" id="PR00344">
    <property type="entry name" value="BCTRLSENSOR"/>
</dbReference>
<dbReference type="PANTHER" id="PTHR43065:SF42">
    <property type="entry name" value="TWO-COMPONENT SENSOR PPRA"/>
    <property type="match status" value="1"/>
</dbReference>
<name>B4SCJ2_PELPB</name>
<dbReference type="NCBIfam" id="TIGR00229">
    <property type="entry name" value="sensory_box"/>
    <property type="match status" value="2"/>
</dbReference>
<evidence type="ECO:0000259" key="5">
    <source>
        <dbReference type="PROSITE" id="PS50109"/>
    </source>
</evidence>
<dbReference type="InterPro" id="IPR004358">
    <property type="entry name" value="Sig_transdc_His_kin-like_C"/>
</dbReference>
<evidence type="ECO:0000256" key="1">
    <source>
        <dbReference type="ARBA" id="ARBA00000085"/>
    </source>
</evidence>
<evidence type="ECO:0000256" key="2">
    <source>
        <dbReference type="ARBA" id="ARBA00012438"/>
    </source>
</evidence>
<dbReference type="InterPro" id="IPR011006">
    <property type="entry name" value="CheY-like_superfamily"/>
</dbReference>
<dbReference type="InterPro" id="IPR003661">
    <property type="entry name" value="HisK_dim/P_dom"/>
</dbReference>
<dbReference type="Pfam" id="PF13426">
    <property type="entry name" value="PAS_9"/>
    <property type="match status" value="1"/>
</dbReference>
<dbReference type="PROSITE" id="PS50113">
    <property type="entry name" value="PAC"/>
    <property type="match status" value="1"/>
</dbReference>
<dbReference type="GO" id="GO:0000155">
    <property type="term" value="F:phosphorelay sensor kinase activity"/>
    <property type="evidence" value="ECO:0007669"/>
    <property type="project" value="InterPro"/>
</dbReference>
<dbReference type="PANTHER" id="PTHR43065">
    <property type="entry name" value="SENSOR HISTIDINE KINASE"/>
    <property type="match status" value="1"/>
</dbReference>
<dbReference type="InterPro" id="IPR001789">
    <property type="entry name" value="Sig_transdc_resp-reg_receiver"/>
</dbReference>
<dbReference type="RefSeq" id="WP_012508677.1">
    <property type="nucleotide sequence ID" value="NC_011060.1"/>
</dbReference>
<evidence type="ECO:0000256" key="4">
    <source>
        <dbReference type="PROSITE-ProRule" id="PRU00169"/>
    </source>
</evidence>
<evidence type="ECO:0000313" key="10">
    <source>
        <dbReference type="Proteomes" id="UP000002724"/>
    </source>
</evidence>
<dbReference type="HOGENOM" id="CLU_000445_114_51_10"/>
<dbReference type="InterPro" id="IPR000014">
    <property type="entry name" value="PAS"/>
</dbReference>
<dbReference type="InterPro" id="IPR005467">
    <property type="entry name" value="His_kinase_dom"/>
</dbReference>
<dbReference type="Gene3D" id="1.10.287.130">
    <property type="match status" value="1"/>
</dbReference>
<dbReference type="Gene3D" id="3.30.450.20">
    <property type="entry name" value="PAS domain"/>
    <property type="match status" value="2"/>
</dbReference>
<dbReference type="PROSITE" id="PS50109">
    <property type="entry name" value="HIS_KIN"/>
    <property type="match status" value="1"/>
</dbReference>
<dbReference type="InterPro" id="IPR000700">
    <property type="entry name" value="PAS-assoc_C"/>
</dbReference>
<dbReference type="CDD" id="cd00082">
    <property type="entry name" value="HisKA"/>
    <property type="match status" value="1"/>
</dbReference>
<dbReference type="eggNOG" id="COG0784">
    <property type="taxonomic scope" value="Bacteria"/>
</dbReference>
<feature type="modified residue" description="4-aspartylphosphate" evidence="4">
    <location>
        <position position="582"/>
    </location>
</feature>
<dbReference type="Gene3D" id="3.40.50.2300">
    <property type="match status" value="1"/>
</dbReference>
<dbReference type="SUPFAM" id="SSF55874">
    <property type="entry name" value="ATPase domain of HSP90 chaperone/DNA topoisomerase II/histidine kinase"/>
    <property type="match status" value="1"/>
</dbReference>
<dbReference type="STRING" id="324925.Ppha_1985"/>
<proteinExistence type="predicted"/>
<dbReference type="AlphaFoldDB" id="B4SCJ2"/>
<feature type="domain" description="PAS" evidence="7">
    <location>
        <begin position="31"/>
        <end position="101"/>
    </location>
</feature>
<dbReference type="OrthoDB" id="9783713at2"/>
<evidence type="ECO:0000313" key="9">
    <source>
        <dbReference type="EMBL" id="ACF44197.1"/>
    </source>
</evidence>
<dbReference type="InterPro" id="IPR036890">
    <property type="entry name" value="HATPase_C_sf"/>
</dbReference>
<dbReference type="InterPro" id="IPR013655">
    <property type="entry name" value="PAS_fold_3"/>
</dbReference>
<dbReference type="SMART" id="SM00448">
    <property type="entry name" value="REC"/>
    <property type="match status" value="1"/>
</dbReference>
<dbReference type="Pfam" id="PF08447">
    <property type="entry name" value="PAS_3"/>
    <property type="match status" value="1"/>
</dbReference>
<comment type="catalytic activity">
    <reaction evidence="1">
        <text>ATP + protein L-histidine = ADP + protein N-phospho-L-histidine.</text>
        <dbReference type="EC" id="2.7.13.3"/>
    </reaction>
</comment>
<accession>B4SCJ2</accession>
<dbReference type="InterPro" id="IPR003594">
    <property type="entry name" value="HATPase_dom"/>
</dbReference>
<dbReference type="InterPro" id="IPR036097">
    <property type="entry name" value="HisK_dim/P_sf"/>
</dbReference>